<dbReference type="Pfam" id="PF07883">
    <property type="entry name" value="Cupin_2"/>
    <property type="match status" value="1"/>
</dbReference>
<dbReference type="OrthoDB" id="9794183at2"/>
<sequence>MTGDYQNDVLSTVNDHVVRIGMMTAPYFWHLHPDSDEIFLVVEGSVWVDLANRSLELLPGQLLTIPAGTPHRTRPGGVRSVNLTFESAGMTTLACEQPQADPGS</sequence>
<dbReference type="InterPro" id="IPR014710">
    <property type="entry name" value="RmlC-like_jellyroll"/>
</dbReference>
<dbReference type="InterPro" id="IPR013096">
    <property type="entry name" value="Cupin_2"/>
</dbReference>
<organism evidence="2 3">
    <name type="scientific">Pedobacter yulinensis</name>
    <dbReference type="NCBI Taxonomy" id="2126353"/>
    <lineage>
        <taxon>Bacteria</taxon>
        <taxon>Pseudomonadati</taxon>
        <taxon>Bacteroidota</taxon>
        <taxon>Sphingobacteriia</taxon>
        <taxon>Sphingobacteriales</taxon>
        <taxon>Sphingobacteriaceae</taxon>
        <taxon>Pedobacter</taxon>
    </lineage>
</organism>
<keyword evidence="3" id="KW-1185">Reference proteome</keyword>
<dbReference type="AlphaFoldDB" id="A0A2T3HN37"/>
<dbReference type="EMBL" id="PYLS01000005">
    <property type="protein sequence ID" value="PST83868.1"/>
    <property type="molecule type" value="Genomic_DNA"/>
</dbReference>
<dbReference type="InterPro" id="IPR011051">
    <property type="entry name" value="RmlC_Cupin_sf"/>
</dbReference>
<protein>
    <submittedName>
        <fullName evidence="2">Cupin domain-containing protein</fullName>
    </submittedName>
</protein>
<accession>A0A2T3HN37</accession>
<dbReference type="PANTHER" id="PTHR36114">
    <property type="entry name" value="16.7 KDA PROTEIN IN WHIE LOCUS"/>
    <property type="match status" value="1"/>
</dbReference>
<dbReference type="Proteomes" id="UP000240912">
    <property type="component" value="Unassembled WGS sequence"/>
</dbReference>
<dbReference type="InterPro" id="IPR052044">
    <property type="entry name" value="PKS_Associated_Protein"/>
</dbReference>
<comment type="caution">
    <text evidence="2">The sequence shown here is derived from an EMBL/GenBank/DDBJ whole genome shotgun (WGS) entry which is preliminary data.</text>
</comment>
<gene>
    <name evidence="2" type="ORF">C7T94_13825</name>
</gene>
<dbReference type="SUPFAM" id="SSF51182">
    <property type="entry name" value="RmlC-like cupins"/>
    <property type="match status" value="1"/>
</dbReference>
<name>A0A2T3HN37_9SPHI</name>
<reference evidence="2 3" key="1">
    <citation type="submission" date="2018-03" db="EMBL/GenBank/DDBJ databases">
        <authorList>
            <person name="Keele B.F."/>
        </authorList>
    </citation>
    <scope>NUCLEOTIDE SEQUENCE [LARGE SCALE GENOMIC DNA]</scope>
    <source>
        <strain evidence="2 3">YL28-9</strain>
    </source>
</reference>
<dbReference type="Gene3D" id="2.60.120.10">
    <property type="entry name" value="Jelly Rolls"/>
    <property type="match status" value="1"/>
</dbReference>
<dbReference type="PANTHER" id="PTHR36114:SF1">
    <property type="entry name" value="16.7 KDA PROTEIN IN WHIE LOCUS"/>
    <property type="match status" value="1"/>
</dbReference>
<evidence type="ECO:0000259" key="1">
    <source>
        <dbReference type="Pfam" id="PF07883"/>
    </source>
</evidence>
<evidence type="ECO:0000313" key="2">
    <source>
        <dbReference type="EMBL" id="PST83868.1"/>
    </source>
</evidence>
<feature type="domain" description="Cupin type-2" evidence="1">
    <location>
        <begin position="29"/>
        <end position="74"/>
    </location>
</feature>
<evidence type="ECO:0000313" key="3">
    <source>
        <dbReference type="Proteomes" id="UP000240912"/>
    </source>
</evidence>
<proteinExistence type="predicted"/>